<gene>
    <name evidence="2" type="ORF">BSL78_03988</name>
</gene>
<keyword evidence="3" id="KW-1185">Reference proteome</keyword>
<dbReference type="EMBL" id="MRZV01000093">
    <property type="protein sequence ID" value="PIK59106.1"/>
    <property type="molecule type" value="Genomic_DNA"/>
</dbReference>
<dbReference type="AlphaFoldDB" id="A0A2G8LFS7"/>
<accession>A0A2G8LFS7</accession>
<evidence type="ECO:0000256" key="1">
    <source>
        <dbReference type="SAM" id="MobiDB-lite"/>
    </source>
</evidence>
<name>A0A2G8LFS7_STIJA</name>
<feature type="compositionally biased region" description="Basic and acidic residues" evidence="1">
    <location>
        <begin position="125"/>
        <end position="136"/>
    </location>
</feature>
<comment type="caution">
    <text evidence="2">The sequence shown here is derived from an EMBL/GenBank/DDBJ whole genome shotgun (WGS) entry which is preliminary data.</text>
</comment>
<reference evidence="2 3" key="1">
    <citation type="journal article" date="2017" name="PLoS Biol.">
        <title>The sea cucumber genome provides insights into morphological evolution and visceral regeneration.</title>
        <authorList>
            <person name="Zhang X."/>
            <person name="Sun L."/>
            <person name="Yuan J."/>
            <person name="Sun Y."/>
            <person name="Gao Y."/>
            <person name="Zhang L."/>
            <person name="Li S."/>
            <person name="Dai H."/>
            <person name="Hamel J.F."/>
            <person name="Liu C."/>
            <person name="Yu Y."/>
            <person name="Liu S."/>
            <person name="Lin W."/>
            <person name="Guo K."/>
            <person name="Jin S."/>
            <person name="Xu P."/>
            <person name="Storey K.B."/>
            <person name="Huan P."/>
            <person name="Zhang T."/>
            <person name="Zhou Y."/>
            <person name="Zhang J."/>
            <person name="Lin C."/>
            <person name="Li X."/>
            <person name="Xing L."/>
            <person name="Huo D."/>
            <person name="Sun M."/>
            <person name="Wang L."/>
            <person name="Mercier A."/>
            <person name="Li F."/>
            <person name="Yang H."/>
            <person name="Xiang J."/>
        </authorList>
    </citation>
    <scope>NUCLEOTIDE SEQUENCE [LARGE SCALE GENOMIC DNA]</scope>
    <source>
        <strain evidence="2">Shaxun</strain>
        <tissue evidence="2">Muscle</tissue>
    </source>
</reference>
<evidence type="ECO:0000313" key="2">
    <source>
        <dbReference type="EMBL" id="PIK59106.1"/>
    </source>
</evidence>
<dbReference type="OrthoDB" id="775972at2759"/>
<proteinExistence type="predicted"/>
<dbReference type="InterPro" id="IPR050951">
    <property type="entry name" value="Retrovirus_Pol_polyprotein"/>
</dbReference>
<protein>
    <recommendedName>
        <fullName evidence="4">Integrase catalytic domain-containing protein</fullName>
    </recommendedName>
</protein>
<organism evidence="2 3">
    <name type="scientific">Stichopus japonicus</name>
    <name type="common">Sea cucumber</name>
    <dbReference type="NCBI Taxonomy" id="307972"/>
    <lineage>
        <taxon>Eukaryota</taxon>
        <taxon>Metazoa</taxon>
        <taxon>Echinodermata</taxon>
        <taxon>Eleutherozoa</taxon>
        <taxon>Echinozoa</taxon>
        <taxon>Holothuroidea</taxon>
        <taxon>Aspidochirotacea</taxon>
        <taxon>Aspidochirotida</taxon>
        <taxon>Stichopodidae</taxon>
        <taxon>Apostichopus</taxon>
    </lineage>
</organism>
<feature type="compositionally biased region" description="Low complexity" evidence="1">
    <location>
        <begin position="226"/>
        <end position="237"/>
    </location>
</feature>
<sequence length="271" mass="31380">MVKECHLCQEFGRSLPREPLQPQEIPTGPWQTVGTDIFTLYGEDYLVVVDYYSKYPIIRRLPKGMQQPDNYQENTSKDSQGQTGCLLALLCIRTTPVDHQIPSPAELLFNRKIRSTLPTQIHNNNPDKDKVAERLQSRQSSQKIRFDDRTQLQPPLLAGQNVYVQDQTGKKRWQPATVNRVREEPRSYQVTTQQGSSLRRNRRHIKEALEKHVRFNTEPDIINSDNTTPTPANNRNTITKHKDNRYTYTQLSQSKQTRSGRVTKAKNLLDL</sequence>
<dbReference type="STRING" id="307972.A0A2G8LFS7"/>
<feature type="region of interest" description="Disordered" evidence="1">
    <location>
        <begin position="219"/>
        <end position="271"/>
    </location>
</feature>
<evidence type="ECO:0008006" key="4">
    <source>
        <dbReference type="Google" id="ProtNLM"/>
    </source>
</evidence>
<dbReference type="PANTHER" id="PTHR37984:SF7">
    <property type="entry name" value="INTEGRASE CATALYTIC DOMAIN-CONTAINING PROTEIN"/>
    <property type="match status" value="1"/>
</dbReference>
<evidence type="ECO:0000313" key="3">
    <source>
        <dbReference type="Proteomes" id="UP000230750"/>
    </source>
</evidence>
<feature type="region of interest" description="Disordered" evidence="1">
    <location>
        <begin position="118"/>
        <end position="151"/>
    </location>
</feature>
<feature type="compositionally biased region" description="Polar residues" evidence="1">
    <location>
        <begin position="246"/>
        <end position="260"/>
    </location>
</feature>
<dbReference type="PANTHER" id="PTHR37984">
    <property type="entry name" value="PROTEIN CBG26694"/>
    <property type="match status" value="1"/>
</dbReference>
<dbReference type="Proteomes" id="UP000230750">
    <property type="component" value="Unassembled WGS sequence"/>
</dbReference>